<proteinExistence type="predicted"/>
<dbReference type="KEGG" id="vao:FA707_06910"/>
<dbReference type="RefSeq" id="WP_136953542.1">
    <property type="nucleotide sequence ID" value="NZ_CP039712.1"/>
</dbReference>
<evidence type="ECO:0000313" key="1">
    <source>
        <dbReference type="EMBL" id="QCI86711.1"/>
    </source>
</evidence>
<gene>
    <name evidence="1" type="ORF">FA707_06910</name>
</gene>
<protein>
    <submittedName>
        <fullName evidence="1">Uncharacterized protein</fullName>
    </submittedName>
</protein>
<reference evidence="1 2" key="1">
    <citation type="submission" date="2019-04" db="EMBL/GenBank/DDBJ databases">
        <title>Vagococcus sp. nov., isolated from faeces of yaks (Bos grunniens).</title>
        <authorList>
            <person name="Ge Y."/>
        </authorList>
    </citation>
    <scope>NUCLEOTIDE SEQUENCE [LARGE SCALE GENOMIC DNA]</scope>
    <source>
        <strain evidence="1 2">MN-17</strain>
    </source>
</reference>
<accession>A0A4D7CWM1</accession>
<name>A0A4D7CWM1_9ENTE</name>
<dbReference type="AlphaFoldDB" id="A0A4D7CWM1"/>
<dbReference type="OrthoDB" id="8704087at2"/>
<dbReference type="Proteomes" id="UP000298615">
    <property type="component" value="Chromosome"/>
</dbReference>
<evidence type="ECO:0000313" key="2">
    <source>
        <dbReference type="Proteomes" id="UP000298615"/>
    </source>
</evidence>
<dbReference type="EMBL" id="CP039712">
    <property type="protein sequence ID" value="QCI86711.1"/>
    <property type="molecule type" value="Genomic_DNA"/>
</dbReference>
<sequence>MVGSQIYVRLDSMSNAVTSKGIDLDDFQTTITAFPQNILLLNSQATHGEIESNTSLRMIKGEENIREFFKQVGQSQELKWIDFKNIDLIRQMKPIEIAELLYFGHMKTQLHSPFFYKLQNNFVYFAEDNDFGKVYYRHMSDFYSVLQCAIERTLQVEMDASKGFFQKRKIVDKMPNNFLKELTPVLQEGVVFDFSKAEKTNDWQVNAYIVEDKFRELNAKDQVVLTLNYRTESNEWSLDKKIEISNFLGIS</sequence>
<keyword evidence="2" id="KW-1185">Reference proteome</keyword>
<organism evidence="1 2">
    <name type="scientific">Vagococcus zengguangii</name>
    <dbReference type="NCBI Taxonomy" id="2571750"/>
    <lineage>
        <taxon>Bacteria</taxon>
        <taxon>Bacillati</taxon>
        <taxon>Bacillota</taxon>
        <taxon>Bacilli</taxon>
        <taxon>Lactobacillales</taxon>
        <taxon>Enterococcaceae</taxon>
        <taxon>Vagococcus</taxon>
    </lineage>
</organism>